<protein>
    <submittedName>
        <fullName evidence="1">Uncharacterized protein</fullName>
    </submittedName>
</protein>
<name>A0A6C0ETB4_9ZZZZ</name>
<evidence type="ECO:0000313" key="1">
    <source>
        <dbReference type="EMBL" id="QHT31921.1"/>
    </source>
</evidence>
<organism evidence="1">
    <name type="scientific">viral metagenome</name>
    <dbReference type="NCBI Taxonomy" id="1070528"/>
    <lineage>
        <taxon>unclassified sequences</taxon>
        <taxon>metagenomes</taxon>
        <taxon>organismal metagenomes</taxon>
    </lineage>
</organism>
<dbReference type="EMBL" id="MN738927">
    <property type="protein sequence ID" value="QHT31921.1"/>
    <property type="molecule type" value="Genomic_DNA"/>
</dbReference>
<sequence length="92" mass="11081">MDNNNNIEIIYDADLRYKKYQIATLEYNIDRLSLRTLLKTQKLTPDFCVKYILNSDEYASCDEDTYICEEDVLIYQKHILQKDLDEIYLKNE</sequence>
<dbReference type="AlphaFoldDB" id="A0A6C0ETB4"/>
<reference evidence="1" key="1">
    <citation type="journal article" date="2020" name="Nature">
        <title>Giant virus diversity and host interactions through global metagenomics.</title>
        <authorList>
            <person name="Schulz F."/>
            <person name="Roux S."/>
            <person name="Paez-Espino D."/>
            <person name="Jungbluth S."/>
            <person name="Walsh D.A."/>
            <person name="Denef V.J."/>
            <person name="McMahon K.D."/>
            <person name="Konstantinidis K.T."/>
            <person name="Eloe-Fadrosh E.A."/>
            <person name="Kyrpides N.C."/>
            <person name="Woyke T."/>
        </authorList>
    </citation>
    <scope>NUCLEOTIDE SEQUENCE</scope>
    <source>
        <strain evidence="1">GVMAG-M-3300009155-48</strain>
    </source>
</reference>
<proteinExistence type="predicted"/>
<accession>A0A6C0ETB4</accession>